<sequence>MSAADVISLISGIIAIIDASLKLYDAIDDASGLPQSFRDVSARLPLVQNTLETASSGLTDETDARSTTSTSRTALTKVLESCRDKAAALQKVLQAVIPATNASRMTRYLKALRTIPNADKVETLMDGILGDLQVLTGNHAVKAATRAQVERLIGAAKEGEGLNDSSPTVSLHNASTGSQYVHSGQGNQNVSTGSGLQFNEKLTGPFYFGRTPE</sequence>
<evidence type="ECO:0000313" key="2">
    <source>
        <dbReference type="Proteomes" id="UP001497700"/>
    </source>
</evidence>
<gene>
    <name evidence="1" type="ORF">F4820DRAFT_434585</name>
</gene>
<organism evidence="1 2">
    <name type="scientific">Hypoxylon rubiginosum</name>
    <dbReference type="NCBI Taxonomy" id="110542"/>
    <lineage>
        <taxon>Eukaryota</taxon>
        <taxon>Fungi</taxon>
        <taxon>Dikarya</taxon>
        <taxon>Ascomycota</taxon>
        <taxon>Pezizomycotina</taxon>
        <taxon>Sordariomycetes</taxon>
        <taxon>Xylariomycetidae</taxon>
        <taxon>Xylariales</taxon>
        <taxon>Hypoxylaceae</taxon>
        <taxon>Hypoxylon</taxon>
    </lineage>
</organism>
<proteinExistence type="predicted"/>
<reference evidence="1 2" key="1">
    <citation type="journal article" date="2022" name="New Phytol.">
        <title>Ecological generalism drives hyperdiversity of secondary metabolite gene clusters in xylarialean endophytes.</title>
        <authorList>
            <person name="Franco M.E.E."/>
            <person name="Wisecaver J.H."/>
            <person name="Arnold A.E."/>
            <person name="Ju Y.M."/>
            <person name="Slot J.C."/>
            <person name="Ahrendt S."/>
            <person name="Moore L.P."/>
            <person name="Eastman K.E."/>
            <person name="Scott K."/>
            <person name="Konkel Z."/>
            <person name="Mondo S.J."/>
            <person name="Kuo A."/>
            <person name="Hayes R.D."/>
            <person name="Haridas S."/>
            <person name="Andreopoulos B."/>
            <person name="Riley R."/>
            <person name="LaButti K."/>
            <person name="Pangilinan J."/>
            <person name="Lipzen A."/>
            <person name="Amirebrahimi M."/>
            <person name="Yan J."/>
            <person name="Adam C."/>
            <person name="Keymanesh K."/>
            <person name="Ng V."/>
            <person name="Louie K."/>
            <person name="Northen T."/>
            <person name="Drula E."/>
            <person name="Henrissat B."/>
            <person name="Hsieh H.M."/>
            <person name="Youens-Clark K."/>
            <person name="Lutzoni F."/>
            <person name="Miadlikowska J."/>
            <person name="Eastwood D.C."/>
            <person name="Hamelin R.C."/>
            <person name="Grigoriev I.V."/>
            <person name="U'Ren J.M."/>
        </authorList>
    </citation>
    <scope>NUCLEOTIDE SEQUENCE [LARGE SCALE GENOMIC DNA]</scope>
    <source>
        <strain evidence="1 2">CBS 119005</strain>
    </source>
</reference>
<accession>A0ACB9YP55</accession>
<comment type="caution">
    <text evidence="1">The sequence shown here is derived from an EMBL/GenBank/DDBJ whole genome shotgun (WGS) entry which is preliminary data.</text>
</comment>
<evidence type="ECO:0000313" key="1">
    <source>
        <dbReference type="EMBL" id="KAI4861171.1"/>
    </source>
</evidence>
<dbReference type="EMBL" id="MU393560">
    <property type="protein sequence ID" value="KAI4861171.1"/>
    <property type="molecule type" value="Genomic_DNA"/>
</dbReference>
<keyword evidence="2" id="KW-1185">Reference proteome</keyword>
<protein>
    <submittedName>
        <fullName evidence="1">SesA protein</fullName>
    </submittedName>
</protein>
<name>A0ACB9YP55_9PEZI</name>
<dbReference type="Proteomes" id="UP001497700">
    <property type="component" value="Unassembled WGS sequence"/>
</dbReference>